<dbReference type="KEGG" id="vg:18559975"/>
<keyword evidence="2" id="KW-1185">Reference proteome</keyword>
<reference evidence="1 2" key="1">
    <citation type="journal article" date="2010" name="Virol. J.">
        <title>Genomes of the T4-related bacteriophages as windows on microbial genome evolution.</title>
        <authorList>
            <person name="Petrov V.M."/>
            <person name="Ratnayaka S."/>
            <person name="Nolan J.M."/>
            <person name="Miller E.S."/>
            <person name="Karam J.D."/>
        </authorList>
    </citation>
    <scope>NUCLEOTIDE SEQUENCE [LARGE SCALE GENOMIC DNA]</scope>
</reference>
<accession>E5DPY4</accession>
<dbReference type="Proteomes" id="UP000008726">
    <property type="component" value="Segment"/>
</dbReference>
<gene>
    <name evidence="1" type="ORF">PX29p051</name>
</gene>
<dbReference type="EMBL" id="GU396103">
    <property type="protein sequence ID" value="ADQ52770.1"/>
    <property type="molecule type" value="Genomic_DNA"/>
</dbReference>
<sequence length="145" mass="16907">MVDFYEFENKPDLSKEQVIELYHSQLTNRVLEADILAEYSVMLKLKDAEVPMPMRFIRKIDIEIKPQEFDQDFISSGCIVNTGKNVLVKMSSDRTDQGIANTLQWASPNCKIGYSNVCTEYGRWYNITLDYSTNNIVLTRFNLRY</sequence>
<proteinExistence type="predicted"/>
<evidence type="ECO:0000313" key="2">
    <source>
        <dbReference type="Proteomes" id="UP000008726"/>
    </source>
</evidence>
<evidence type="ECO:0000313" key="1">
    <source>
        <dbReference type="EMBL" id="ADQ52770.1"/>
    </source>
</evidence>
<protein>
    <submittedName>
        <fullName evidence="1">Uncharacterized protein</fullName>
    </submittedName>
</protein>
<dbReference type="RefSeq" id="YP_009011480.1">
    <property type="nucleotide sequence ID" value="NC_023688.1"/>
</dbReference>
<organism evidence="1 2">
    <name type="scientific">Aeromonas phage PX29</name>
    <dbReference type="NCBI Taxonomy" id="926067"/>
    <lineage>
        <taxon>Viruses</taxon>
        <taxon>Duplodnaviria</taxon>
        <taxon>Heunggongvirae</taxon>
        <taxon>Uroviricota</taxon>
        <taxon>Caudoviricetes</taxon>
        <taxon>Pantevenvirales</taxon>
        <taxon>Straboviridae</taxon>
        <taxon>Angelvirus</taxon>
        <taxon>Angelvirus px29</taxon>
    </lineage>
</organism>
<dbReference type="OrthoDB" id="24652at10239"/>
<dbReference type="GeneID" id="18559975"/>
<name>E5DPY4_9CAUD</name>